<reference evidence="1 2" key="1">
    <citation type="submission" date="2019-07" db="EMBL/GenBank/DDBJ databases">
        <title>Genomic Encyclopedia of Archaeal and Bacterial Type Strains, Phase II (KMG-II): from individual species to whole genera.</title>
        <authorList>
            <person name="Goeker M."/>
        </authorList>
    </citation>
    <scope>NUCLEOTIDE SEQUENCE [LARGE SCALE GENOMIC DNA]</scope>
    <source>
        <strain evidence="1 2">DSM 17527</strain>
    </source>
</reference>
<evidence type="ECO:0000313" key="1">
    <source>
        <dbReference type="EMBL" id="TYP72933.1"/>
    </source>
</evidence>
<gene>
    <name evidence="1" type="ORF">BD809_106186</name>
</gene>
<dbReference type="RefSeq" id="WP_148782960.1">
    <property type="nucleotide sequence ID" value="NZ_VNHU01000006.1"/>
</dbReference>
<protein>
    <submittedName>
        <fullName evidence="1">Uncharacterized protein</fullName>
    </submittedName>
</protein>
<sequence length="261" mass="30510">MRQFIIMLLVCLYASTGLGQTKEQLLKDIKNQIEIINSYTEFDILSLEPEEFLTEMVDHGPSFNGYYEHNRLKKMVKVIGTPNADIVTDFYFWNDQLIFTSYKQRPYMKSAAGGQALDYSSAYTKYEEQHFYNDGKEIEKKTIGNALPDLPKQSNYLSYTKKMKKLLDTKFINKNAYDAVQGKWVFIQDRAKTVVFDGVLKINYKDDKYVDRYKMKIDGDVITCWTTSANKHQFKIEEITDTTLTLVQLPSNELLFYDRVE</sequence>
<keyword evidence="2" id="KW-1185">Reference proteome</keyword>
<dbReference type="EMBL" id="VNHU01000006">
    <property type="protein sequence ID" value="TYP72933.1"/>
    <property type="molecule type" value="Genomic_DNA"/>
</dbReference>
<dbReference type="AlphaFoldDB" id="A0A5S5C4P8"/>
<dbReference type="Proteomes" id="UP000324376">
    <property type="component" value="Unassembled WGS sequence"/>
</dbReference>
<organism evidence="1 2">
    <name type="scientific">Aquimarina intermedia</name>
    <dbReference type="NCBI Taxonomy" id="350814"/>
    <lineage>
        <taxon>Bacteria</taxon>
        <taxon>Pseudomonadati</taxon>
        <taxon>Bacteroidota</taxon>
        <taxon>Flavobacteriia</taxon>
        <taxon>Flavobacteriales</taxon>
        <taxon>Flavobacteriaceae</taxon>
        <taxon>Aquimarina</taxon>
    </lineage>
</organism>
<name>A0A5S5C4P8_9FLAO</name>
<comment type="caution">
    <text evidence="1">The sequence shown here is derived from an EMBL/GenBank/DDBJ whole genome shotgun (WGS) entry which is preliminary data.</text>
</comment>
<proteinExistence type="predicted"/>
<evidence type="ECO:0000313" key="2">
    <source>
        <dbReference type="Proteomes" id="UP000324376"/>
    </source>
</evidence>
<dbReference type="OrthoDB" id="1157753at2"/>
<accession>A0A5S5C4P8</accession>